<keyword evidence="2" id="KW-1185">Reference proteome</keyword>
<gene>
    <name evidence="1" type="ORF">V9T40_005423</name>
</gene>
<dbReference type="EMBL" id="JBBCAQ010000023">
    <property type="protein sequence ID" value="KAK7588178.1"/>
    <property type="molecule type" value="Genomic_DNA"/>
</dbReference>
<proteinExistence type="predicted"/>
<evidence type="ECO:0000313" key="2">
    <source>
        <dbReference type="Proteomes" id="UP001367676"/>
    </source>
</evidence>
<organism evidence="1 2">
    <name type="scientific">Parthenolecanium corni</name>
    <dbReference type="NCBI Taxonomy" id="536013"/>
    <lineage>
        <taxon>Eukaryota</taxon>
        <taxon>Metazoa</taxon>
        <taxon>Ecdysozoa</taxon>
        <taxon>Arthropoda</taxon>
        <taxon>Hexapoda</taxon>
        <taxon>Insecta</taxon>
        <taxon>Pterygota</taxon>
        <taxon>Neoptera</taxon>
        <taxon>Paraneoptera</taxon>
        <taxon>Hemiptera</taxon>
        <taxon>Sternorrhyncha</taxon>
        <taxon>Coccoidea</taxon>
        <taxon>Coccidae</taxon>
        <taxon>Parthenolecanium</taxon>
    </lineage>
</organism>
<comment type="caution">
    <text evidence="1">The sequence shown here is derived from an EMBL/GenBank/DDBJ whole genome shotgun (WGS) entry which is preliminary data.</text>
</comment>
<dbReference type="AlphaFoldDB" id="A0AAN9TGU8"/>
<dbReference type="Proteomes" id="UP001367676">
    <property type="component" value="Unassembled WGS sequence"/>
</dbReference>
<accession>A0AAN9TGU8</accession>
<evidence type="ECO:0000313" key="1">
    <source>
        <dbReference type="EMBL" id="KAK7588178.1"/>
    </source>
</evidence>
<sequence length="202" mass="23093">MCNAAVGVKAFFDFMHEQPHKLMLFGAASTQVTDPIAKASKYWHLTQCAISVAIKTFFVVARNYQQLSFSIKTLAHVVKRPSHRFVFVKLMATAKKEKRKNKDHPSVAIFHTQQPVILNGTVVFTEHGHFNFRTGLVVDQILFDSRTIVPQKFVRFFPQSEEDGDLWEMEDALLHQAQIYRFPFVSNESCSVARLIHRLGAV</sequence>
<protein>
    <submittedName>
        <fullName evidence="1">Uncharacterized protein</fullName>
    </submittedName>
</protein>
<reference evidence="1 2" key="1">
    <citation type="submission" date="2024-03" db="EMBL/GenBank/DDBJ databases">
        <title>Adaptation during the transition from Ophiocordyceps entomopathogen to insect associate is accompanied by gene loss and intensified selection.</title>
        <authorList>
            <person name="Ward C.M."/>
            <person name="Onetto C.A."/>
            <person name="Borneman A.R."/>
        </authorList>
    </citation>
    <scope>NUCLEOTIDE SEQUENCE [LARGE SCALE GENOMIC DNA]</scope>
    <source>
        <strain evidence="1">AWRI1</strain>
        <tissue evidence="1">Single Adult Female</tissue>
    </source>
</reference>
<name>A0AAN9TGU8_9HEMI</name>
<dbReference type="Gene3D" id="3.40.50.2300">
    <property type="match status" value="1"/>
</dbReference>